<feature type="chain" id="PRO_5003000081" description="Lipoprotein" evidence="1">
    <location>
        <begin position="20"/>
        <end position="179"/>
    </location>
</feature>
<sequence>MNTLTKMTAVAFCSVFLFACDKFDIESLTMQSKPAPSAPVHIQVDPKADFQKFTEFQISQNAKVAALNEEITRAVQAGDLKALEPVLLKFSTQINDIAKELDSLPIYSSEIIKLKVQAKDLLLKSSELMIDNVKLQQNPSPQGVQSLVTKKEILIKVADEFTQLNNELATKYGDMTTQN</sequence>
<evidence type="ECO:0000256" key="1">
    <source>
        <dbReference type="SAM" id="SignalP"/>
    </source>
</evidence>
<accession>C9PSD2</accession>
<keyword evidence="1" id="KW-0732">Signal</keyword>
<proteinExistence type="predicted"/>
<evidence type="ECO:0000313" key="2">
    <source>
        <dbReference type="EMBL" id="EEX49551.1"/>
    </source>
</evidence>
<protein>
    <recommendedName>
        <fullName evidence="4">Lipoprotein</fullName>
    </recommendedName>
</protein>
<dbReference type="AlphaFoldDB" id="C9PSD2"/>
<feature type="signal peptide" evidence="1">
    <location>
        <begin position="1"/>
        <end position="19"/>
    </location>
</feature>
<dbReference type="Proteomes" id="UP000005519">
    <property type="component" value="Unassembled WGS sequence"/>
</dbReference>
<reference evidence="2 3" key="1">
    <citation type="submission" date="2009-10" db="EMBL/GenBank/DDBJ databases">
        <authorList>
            <person name="Muzny D."/>
            <person name="Qin X."/>
            <person name="Deng J."/>
            <person name="Jiang H."/>
            <person name="Liu Y."/>
            <person name="Qu J."/>
            <person name="Song X.-Z."/>
            <person name="Zhang L."/>
            <person name="Thornton R."/>
            <person name="Coyle M."/>
            <person name="Francisco L."/>
            <person name="Jackson L."/>
            <person name="Javaid M."/>
            <person name="Korchina V."/>
            <person name="Kovar C."/>
            <person name="Mata R."/>
            <person name="Mathew T."/>
            <person name="Ngo R."/>
            <person name="Nguyen L."/>
            <person name="Nguyen N."/>
            <person name="Okwuonu G."/>
            <person name="Ongeri F."/>
            <person name="Pham C."/>
            <person name="Simmons D."/>
            <person name="Wilczek-Boney K."/>
            <person name="Hale W."/>
            <person name="Jakkamsetti A."/>
            <person name="Pham P."/>
            <person name="Ruth R."/>
            <person name="San Lucas F."/>
            <person name="Warren J."/>
            <person name="Zhang J."/>
            <person name="Zhao Z."/>
            <person name="Zhou C."/>
            <person name="Zhu D."/>
            <person name="Lee S."/>
            <person name="Bess C."/>
            <person name="Blankenburg K."/>
            <person name="Forbes L."/>
            <person name="Fu Q."/>
            <person name="Gubbala S."/>
            <person name="Hirani K."/>
            <person name="Jayaseelan J.C."/>
            <person name="Lara F."/>
            <person name="Munidasa M."/>
            <person name="Palculict T."/>
            <person name="Patil S."/>
            <person name="Pu L.-L."/>
            <person name="Saada N."/>
            <person name="Tang L."/>
            <person name="Weissenberger G."/>
            <person name="Zhu Y."/>
            <person name="Hemphill L."/>
            <person name="Shang Y."/>
            <person name="Youmans B."/>
            <person name="Ayvaz T."/>
            <person name="Ross M."/>
            <person name="Santibanez J."/>
            <person name="Aqrawi P."/>
            <person name="Gross S."/>
            <person name="Joshi V."/>
            <person name="Fowler G."/>
            <person name="Nazareth L."/>
            <person name="Reid J."/>
            <person name="Worley K."/>
            <person name="Petrosino J."/>
            <person name="Highlander S."/>
            <person name="Gibbs R."/>
        </authorList>
    </citation>
    <scope>NUCLEOTIDE SEQUENCE [LARGE SCALE GENOMIC DNA]</scope>
    <source>
        <strain evidence="2 3">ATCC 43325</strain>
    </source>
</reference>
<organism evidence="2 3">
    <name type="scientific">Pasteurella dagmatis ATCC 43325</name>
    <dbReference type="NCBI Taxonomy" id="667128"/>
    <lineage>
        <taxon>Bacteria</taxon>
        <taxon>Pseudomonadati</taxon>
        <taxon>Pseudomonadota</taxon>
        <taxon>Gammaproteobacteria</taxon>
        <taxon>Pasteurellales</taxon>
        <taxon>Pasteurellaceae</taxon>
        <taxon>Pasteurella</taxon>
    </lineage>
</organism>
<gene>
    <name evidence="2" type="ORF">HMPREF0621_1906</name>
</gene>
<evidence type="ECO:0000313" key="3">
    <source>
        <dbReference type="Proteomes" id="UP000005519"/>
    </source>
</evidence>
<keyword evidence="3" id="KW-1185">Reference proteome</keyword>
<name>C9PSD2_9PAST</name>
<dbReference type="RefSeq" id="WP_005764148.1">
    <property type="nucleotide sequence ID" value="NZ_GG704812.1"/>
</dbReference>
<comment type="caution">
    <text evidence="2">The sequence shown here is derived from an EMBL/GenBank/DDBJ whole genome shotgun (WGS) entry which is preliminary data.</text>
</comment>
<dbReference type="HOGENOM" id="CLU_129831_0_0_6"/>
<dbReference type="EMBL" id="ACZR01000019">
    <property type="protein sequence ID" value="EEX49551.1"/>
    <property type="molecule type" value="Genomic_DNA"/>
</dbReference>
<evidence type="ECO:0008006" key="4">
    <source>
        <dbReference type="Google" id="ProtNLM"/>
    </source>
</evidence>
<dbReference type="PROSITE" id="PS51257">
    <property type="entry name" value="PROKAR_LIPOPROTEIN"/>
    <property type="match status" value="1"/>
</dbReference>